<reference evidence="4" key="2">
    <citation type="submission" date="2010-05" db="EMBL/GenBank/DDBJ databases">
        <title>The genome sequence of Magnaporthe poae strain ATCC 64411.</title>
        <authorList>
            <person name="Ma L.-J."/>
            <person name="Dead R."/>
            <person name="Young S."/>
            <person name="Zeng Q."/>
            <person name="Koehrsen M."/>
            <person name="Alvarado L."/>
            <person name="Berlin A."/>
            <person name="Chapman S.B."/>
            <person name="Chen Z."/>
            <person name="Freedman E."/>
            <person name="Gellesch M."/>
            <person name="Goldberg J."/>
            <person name="Griggs A."/>
            <person name="Gujja S."/>
            <person name="Heilman E.R."/>
            <person name="Heiman D."/>
            <person name="Hepburn T."/>
            <person name="Howarth C."/>
            <person name="Jen D."/>
            <person name="Larson L."/>
            <person name="Mehta T."/>
            <person name="Neiman D."/>
            <person name="Pearson M."/>
            <person name="Roberts A."/>
            <person name="Saif S."/>
            <person name="Shea T."/>
            <person name="Shenoy N."/>
            <person name="Sisk P."/>
            <person name="Stolte C."/>
            <person name="Sykes S."/>
            <person name="Walk T."/>
            <person name="White J."/>
            <person name="Yandava C."/>
            <person name="Haas B."/>
            <person name="Nusbaum C."/>
            <person name="Birren B."/>
        </authorList>
    </citation>
    <scope>NUCLEOTIDE SEQUENCE [LARGE SCALE GENOMIC DNA]</scope>
    <source>
        <strain evidence="4">ATCC 64411 / 73-15</strain>
    </source>
</reference>
<feature type="region of interest" description="Disordered" evidence="1">
    <location>
        <begin position="62"/>
        <end position="116"/>
    </location>
</feature>
<dbReference type="EMBL" id="GL876968">
    <property type="protein sequence ID" value="KLU85337.1"/>
    <property type="molecule type" value="Genomic_DNA"/>
</dbReference>
<reference evidence="3" key="4">
    <citation type="journal article" date="2015" name="G3 (Bethesda)">
        <title>Genome sequences of three phytopathogenic species of the Magnaporthaceae family of fungi.</title>
        <authorList>
            <person name="Okagaki L.H."/>
            <person name="Nunes C.C."/>
            <person name="Sailsbery J."/>
            <person name="Clay B."/>
            <person name="Brown D."/>
            <person name="John T."/>
            <person name="Oh Y."/>
            <person name="Young N."/>
            <person name="Fitzgerald M."/>
            <person name="Haas B.J."/>
            <person name="Zeng Q."/>
            <person name="Young S."/>
            <person name="Adiconis X."/>
            <person name="Fan L."/>
            <person name="Levin J.Z."/>
            <person name="Mitchell T.K."/>
            <person name="Okubara P.A."/>
            <person name="Farman M.L."/>
            <person name="Kohn L.M."/>
            <person name="Birren B."/>
            <person name="Ma L.-J."/>
            <person name="Dean R.A."/>
        </authorList>
    </citation>
    <scope>NUCLEOTIDE SEQUENCE</scope>
    <source>
        <strain evidence="3">ATCC 64411 / 73-15</strain>
    </source>
</reference>
<reference evidence="3" key="5">
    <citation type="submission" date="2015-06" db="UniProtKB">
        <authorList>
            <consortium name="EnsemblFungi"/>
        </authorList>
    </citation>
    <scope>IDENTIFICATION</scope>
    <source>
        <strain evidence="3">ATCC 64411</strain>
    </source>
</reference>
<reference evidence="2" key="3">
    <citation type="submission" date="2011-03" db="EMBL/GenBank/DDBJ databases">
        <title>Annotation of Magnaporthe poae ATCC 64411.</title>
        <authorList>
            <person name="Ma L.-J."/>
            <person name="Dead R."/>
            <person name="Young S.K."/>
            <person name="Zeng Q."/>
            <person name="Gargeya S."/>
            <person name="Fitzgerald M."/>
            <person name="Haas B."/>
            <person name="Abouelleil A."/>
            <person name="Alvarado L."/>
            <person name="Arachchi H.M."/>
            <person name="Berlin A."/>
            <person name="Brown A."/>
            <person name="Chapman S.B."/>
            <person name="Chen Z."/>
            <person name="Dunbar C."/>
            <person name="Freedman E."/>
            <person name="Gearin G."/>
            <person name="Gellesch M."/>
            <person name="Goldberg J."/>
            <person name="Griggs A."/>
            <person name="Gujja S."/>
            <person name="Heiman D."/>
            <person name="Howarth C."/>
            <person name="Larson L."/>
            <person name="Lui A."/>
            <person name="MacDonald P.J.P."/>
            <person name="Mehta T."/>
            <person name="Montmayeur A."/>
            <person name="Murphy C."/>
            <person name="Neiman D."/>
            <person name="Pearson M."/>
            <person name="Priest M."/>
            <person name="Roberts A."/>
            <person name="Saif S."/>
            <person name="Shea T."/>
            <person name="Shenoy N."/>
            <person name="Sisk P."/>
            <person name="Stolte C."/>
            <person name="Sykes S."/>
            <person name="Yandava C."/>
            <person name="Wortman J."/>
            <person name="Nusbaum C."/>
            <person name="Birren B."/>
        </authorList>
    </citation>
    <scope>NUCLEOTIDE SEQUENCE</scope>
    <source>
        <strain evidence="2">ATCC 64411</strain>
    </source>
</reference>
<name>A0A0C4DWI4_MAGP6</name>
<keyword evidence="4" id="KW-1185">Reference proteome</keyword>
<protein>
    <submittedName>
        <fullName evidence="2 3">Uncharacterized protein</fullName>
    </submittedName>
</protein>
<gene>
    <name evidence="2" type="ORF">MAPG_04365</name>
</gene>
<evidence type="ECO:0000256" key="1">
    <source>
        <dbReference type="SAM" id="MobiDB-lite"/>
    </source>
</evidence>
<dbReference type="VEuPathDB" id="FungiDB:MAPG_04365"/>
<sequence length="198" mass="22186">MRRPPHSSSLSAGPCSVACLLAFLLLFFFFFQPGFCCGFKFLILRAGYNITKATRDLERPKKNNMGARSESRRMSTCPIGKQLPGRRIRDHIPNPRPASRVKKNSARSFPDRAAPTGEFITRQAQPDTRRESVIKEGESKVMDRSSPVENQKLLSPSLSLSDLPRFCSVGSCNTLRIPDPVSVETQQQHAPPRSHSWC</sequence>
<dbReference type="EnsemblFungi" id="MAPG_04365T0">
    <property type="protein sequence ID" value="MAPG_04365T0"/>
    <property type="gene ID" value="MAPG_04365"/>
</dbReference>
<dbReference type="EMBL" id="ADBL01001032">
    <property type="status" value="NOT_ANNOTATED_CDS"/>
    <property type="molecule type" value="Genomic_DNA"/>
</dbReference>
<evidence type="ECO:0000313" key="4">
    <source>
        <dbReference type="Proteomes" id="UP000011715"/>
    </source>
</evidence>
<dbReference type="Proteomes" id="UP000011715">
    <property type="component" value="Unassembled WGS sequence"/>
</dbReference>
<dbReference type="AlphaFoldDB" id="A0A0C4DWI4"/>
<reference evidence="2" key="1">
    <citation type="submission" date="2010-05" db="EMBL/GenBank/DDBJ databases">
        <title>The Genome Sequence of Magnaporthe poae strain ATCC 64411.</title>
        <authorList>
            <consortium name="The Broad Institute Genome Sequencing Platform"/>
            <consortium name="Broad Institute Genome Sequencing Center for Infectious Disease"/>
            <person name="Ma L.-J."/>
            <person name="Dead R."/>
            <person name="Young S."/>
            <person name="Zeng Q."/>
            <person name="Koehrsen M."/>
            <person name="Alvarado L."/>
            <person name="Berlin A."/>
            <person name="Chapman S.B."/>
            <person name="Chen Z."/>
            <person name="Freedman E."/>
            <person name="Gellesch M."/>
            <person name="Goldberg J."/>
            <person name="Griggs A."/>
            <person name="Gujja S."/>
            <person name="Heilman E.R."/>
            <person name="Heiman D."/>
            <person name="Hepburn T."/>
            <person name="Howarth C."/>
            <person name="Jen D."/>
            <person name="Larson L."/>
            <person name="Mehta T."/>
            <person name="Neiman D."/>
            <person name="Pearson M."/>
            <person name="Roberts A."/>
            <person name="Saif S."/>
            <person name="Shea T."/>
            <person name="Shenoy N."/>
            <person name="Sisk P."/>
            <person name="Stolte C."/>
            <person name="Sykes S."/>
            <person name="Walk T."/>
            <person name="White J."/>
            <person name="Yandava C."/>
            <person name="Haas B."/>
            <person name="Nusbaum C."/>
            <person name="Birren B."/>
        </authorList>
    </citation>
    <scope>NUCLEOTIDE SEQUENCE</scope>
    <source>
        <strain evidence="2">ATCC 64411</strain>
    </source>
</reference>
<evidence type="ECO:0000313" key="2">
    <source>
        <dbReference type="EMBL" id="KLU85337.1"/>
    </source>
</evidence>
<evidence type="ECO:0000313" key="3">
    <source>
        <dbReference type="EnsemblFungi" id="MAPG_04365T0"/>
    </source>
</evidence>
<accession>A0A0C4DWI4</accession>
<proteinExistence type="predicted"/>
<organism evidence="3 4">
    <name type="scientific">Magnaporthiopsis poae (strain ATCC 64411 / 73-15)</name>
    <name type="common">Kentucky bluegrass fungus</name>
    <name type="synonym">Magnaporthe poae</name>
    <dbReference type="NCBI Taxonomy" id="644358"/>
    <lineage>
        <taxon>Eukaryota</taxon>
        <taxon>Fungi</taxon>
        <taxon>Dikarya</taxon>
        <taxon>Ascomycota</taxon>
        <taxon>Pezizomycotina</taxon>
        <taxon>Sordariomycetes</taxon>
        <taxon>Sordariomycetidae</taxon>
        <taxon>Magnaporthales</taxon>
        <taxon>Magnaporthaceae</taxon>
        <taxon>Magnaporthiopsis</taxon>
    </lineage>
</organism>